<sequence length="512" mass="58768">MSSDSDDSTTSKVCPSKKLKSGHKKQKFRREWLKNPDYQAWLRPVEDNYKAKCVLCSKEFVSELSNVKKHLTSNNHKKLSNIKQSTSSLYNFASSSNSTTDDVNVKEAEIMLSAFFAEHNISFRVMDHLTPLLQKMFPDSKIAIKLALKRTKTKNIITNVIGDSYKDNLTNILKQRKFSVLIDESTDIAVTKTACIVVKYFDPNENRVCTSLWEYIPTFEENKDSRGQGTAEHLYNLVINTFVQRKVPLCNIVGFASDGCNMMMGRYNSVASRFREQCPGIVIFKCICHSLHICCSQACKNLPRTCEDLARNVYTFFNASSKRQFEYKEFQKFAEVEIHKILHPSQTRWLSLGQVVTRILEQWPALQLFFNKKYLEERLLAAEQIHSSLNDPFIKMYSFESIDETRLKCCKEELTSKLPPPGQSVQELAVLKQENMCLRKLLEKSERECKLLNSNNKLLCENKALLEEKLVSLQSKSIGIDINQIKKPERKTSTSAIAQQMPPTSTLINKNK</sequence>
<organism evidence="3 4">
    <name type="scientific">Brassicogethes aeneus</name>
    <name type="common">Rape pollen beetle</name>
    <name type="synonym">Meligethes aeneus</name>
    <dbReference type="NCBI Taxonomy" id="1431903"/>
    <lineage>
        <taxon>Eukaryota</taxon>
        <taxon>Metazoa</taxon>
        <taxon>Ecdysozoa</taxon>
        <taxon>Arthropoda</taxon>
        <taxon>Hexapoda</taxon>
        <taxon>Insecta</taxon>
        <taxon>Pterygota</taxon>
        <taxon>Neoptera</taxon>
        <taxon>Endopterygota</taxon>
        <taxon>Coleoptera</taxon>
        <taxon>Polyphaga</taxon>
        <taxon>Cucujiformia</taxon>
        <taxon>Nitidulidae</taxon>
        <taxon>Meligethinae</taxon>
        <taxon>Brassicogethes</taxon>
    </lineage>
</organism>
<name>A0A9P0FEF7_BRAAE</name>
<protein>
    <recommendedName>
        <fullName evidence="5">DUF4371 domain-containing protein</fullName>
    </recommendedName>
</protein>
<evidence type="ECO:0000256" key="1">
    <source>
        <dbReference type="SAM" id="Coils"/>
    </source>
</evidence>
<dbReference type="PANTHER" id="PTHR37162:SF1">
    <property type="entry name" value="BED-TYPE DOMAIN-CONTAINING PROTEIN"/>
    <property type="match status" value="1"/>
</dbReference>
<evidence type="ECO:0000256" key="2">
    <source>
        <dbReference type="SAM" id="MobiDB-lite"/>
    </source>
</evidence>
<keyword evidence="4" id="KW-1185">Reference proteome</keyword>
<feature type="coiled-coil region" evidence="1">
    <location>
        <begin position="428"/>
        <end position="476"/>
    </location>
</feature>
<dbReference type="AlphaFoldDB" id="A0A9P0FEF7"/>
<feature type="compositionally biased region" description="Polar residues" evidence="2">
    <location>
        <begin position="493"/>
        <end position="512"/>
    </location>
</feature>
<evidence type="ECO:0008006" key="5">
    <source>
        <dbReference type="Google" id="ProtNLM"/>
    </source>
</evidence>
<dbReference type="InterPro" id="IPR012337">
    <property type="entry name" value="RNaseH-like_sf"/>
</dbReference>
<feature type="region of interest" description="Disordered" evidence="2">
    <location>
        <begin position="1"/>
        <end position="27"/>
    </location>
</feature>
<reference evidence="3" key="1">
    <citation type="submission" date="2021-12" db="EMBL/GenBank/DDBJ databases">
        <authorList>
            <person name="King R."/>
        </authorList>
    </citation>
    <scope>NUCLEOTIDE SEQUENCE</scope>
</reference>
<dbReference type="PANTHER" id="PTHR37162">
    <property type="entry name" value="HAT FAMILY DIMERISATION DOMAINCONTAINING PROTEIN-RELATED"/>
    <property type="match status" value="1"/>
</dbReference>
<dbReference type="SUPFAM" id="SSF53098">
    <property type="entry name" value="Ribonuclease H-like"/>
    <property type="match status" value="1"/>
</dbReference>
<gene>
    <name evidence="3" type="ORF">MELIAE_LOCUS4883</name>
</gene>
<proteinExistence type="predicted"/>
<dbReference type="EMBL" id="OV121134">
    <property type="protein sequence ID" value="CAH0552720.1"/>
    <property type="molecule type" value="Genomic_DNA"/>
</dbReference>
<keyword evidence="1" id="KW-0175">Coiled coil</keyword>
<dbReference type="Proteomes" id="UP001154078">
    <property type="component" value="Chromosome 3"/>
</dbReference>
<feature type="region of interest" description="Disordered" evidence="2">
    <location>
        <begin position="490"/>
        <end position="512"/>
    </location>
</feature>
<dbReference type="OrthoDB" id="6756381at2759"/>
<evidence type="ECO:0000313" key="3">
    <source>
        <dbReference type="EMBL" id="CAH0552720.1"/>
    </source>
</evidence>
<feature type="compositionally biased region" description="Basic residues" evidence="2">
    <location>
        <begin position="15"/>
        <end position="27"/>
    </location>
</feature>
<evidence type="ECO:0000313" key="4">
    <source>
        <dbReference type="Proteomes" id="UP001154078"/>
    </source>
</evidence>
<accession>A0A9P0FEF7</accession>